<keyword evidence="5" id="KW-0539">Nucleus</keyword>
<dbReference type="SMART" id="SM01019">
    <property type="entry name" value="B3"/>
    <property type="match status" value="1"/>
</dbReference>
<evidence type="ECO:0000256" key="4">
    <source>
        <dbReference type="ARBA" id="ARBA00023163"/>
    </source>
</evidence>
<dbReference type="CDD" id="cd10017">
    <property type="entry name" value="B3_DNA"/>
    <property type="match status" value="1"/>
</dbReference>
<feature type="non-terminal residue" evidence="7">
    <location>
        <position position="1"/>
    </location>
</feature>
<dbReference type="Gene3D" id="2.40.330.10">
    <property type="entry name" value="DNA-binding pseudobarrel domain"/>
    <property type="match status" value="1"/>
</dbReference>
<dbReference type="PANTHER" id="PTHR31140">
    <property type="entry name" value="B3 DOMAIN-CONTAINING TRANSCRIPTION FACTOR ABI3"/>
    <property type="match status" value="1"/>
</dbReference>
<evidence type="ECO:0000256" key="3">
    <source>
        <dbReference type="ARBA" id="ARBA00023125"/>
    </source>
</evidence>
<protein>
    <recommendedName>
        <fullName evidence="6">TF-B3 domain-containing protein</fullName>
    </recommendedName>
</protein>
<evidence type="ECO:0000256" key="1">
    <source>
        <dbReference type="ARBA" id="ARBA00004123"/>
    </source>
</evidence>
<dbReference type="GO" id="GO:0005634">
    <property type="term" value="C:nucleus"/>
    <property type="evidence" value="ECO:0007669"/>
    <property type="project" value="UniProtKB-SubCell"/>
</dbReference>
<dbReference type="InterPro" id="IPR015300">
    <property type="entry name" value="DNA-bd_pseudobarrel_sf"/>
</dbReference>
<reference evidence="7 8" key="1">
    <citation type="journal article" date="2019" name="Genome Biol. Evol.">
        <title>Insights into the evolution of the New World diploid cottons (Gossypium, subgenus Houzingenia) based on genome sequencing.</title>
        <authorList>
            <person name="Grover C.E."/>
            <person name="Arick M.A. 2nd"/>
            <person name="Thrash A."/>
            <person name="Conover J.L."/>
            <person name="Sanders W.S."/>
            <person name="Peterson D.G."/>
            <person name="Frelichowski J.E."/>
            <person name="Scheffler J.A."/>
            <person name="Scheffler B.E."/>
            <person name="Wendel J.F."/>
        </authorList>
    </citation>
    <scope>NUCLEOTIDE SEQUENCE [LARGE SCALE GENOMIC DNA]</scope>
    <source>
        <strain evidence="7">27</strain>
        <tissue evidence="7">Leaf</tissue>
    </source>
</reference>
<dbReference type="AlphaFoldDB" id="A0A7J8RKU8"/>
<dbReference type="PANTHER" id="PTHR31140:SF145">
    <property type="entry name" value="TF-B3 DOMAIN-CONTAINING PROTEIN"/>
    <property type="match status" value="1"/>
</dbReference>
<dbReference type="SUPFAM" id="SSF101936">
    <property type="entry name" value="DNA-binding pseudobarrel domain"/>
    <property type="match status" value="1"/>
</dbReference>
<keyword evidence="8" id="KW-1185">Reference proteome</keyword>
<keyword evidence="2" id="KW-0805">Transcription regulation</keyword>
<comment type="caution">
    <text evidence="7">The sequence shown here is derived from an EMBL/GenBank/DDBJ whole genome shotgun (WGS) entry which is preliminary data.</text>
</comment>
<organism evidence="7 8">
    <name type="scientific">Gossypium davidsonii</name>
    <name type="common">Davidson's cotton</name>
    <name type="synonym">Gossypium klotzschianum subsp. davidsonii</name>
    <dbReference type="NCBI Taxonomy" id="34287"/>
    <lineage>
        <taxon>Eukaryota</taxon>
        <taxon>Viridiplantae</taxon>
        <taxon>Streptophyta</taxon>
        <taxon>Embryophyta</taxon>
        <taxon>Tracheophyta</taxon>
        <taxon>Spermatophyta</taxon>
        <taxon>Magnoliopsida</taxon>
        <taxon>eudicotyledons</taxon>
        <taxon>Gunneridae</taxon>
        <taxon>Pentapetalae</taxon>
        <taxon>rosids</taxon>
        <taxon>malvids</taxon>
        <taxon>Malvales</taxon>
        <taxon>Malvaceae</taxon>
        <taxon>Malvoideae</taxon>
        <taxon>Gossypium</taxon>
    </lineage>
</organism>
<dbReference type="InterPro" id="IPR003340">
    <property type="entry name" value="B3_DNA-bd"/>
</dbReference>
<dbReference type="Proteomes" id="UP000593561">
    <property type="component" value="Unassembled WGS sequence"/>
</dbReference>
<evidence type="ECO:0000259" key="6">
    <source>
        <dbReference type="SMART" id="SM01019"/>
    </source>
</evidence>
<feature type="domain" description="TF-B3" evidence="6">
    <location>
        <begin position="6"/>
        <end position="106"/>
    </location>
</feature>
<sequence length="134" mass="15706">MAVAIVSKQLRKTDIKKRLTIPSKSLKYFPSLAGKHKVTFKARDDSGRPRKFQIYTRKGKRYLKPVLTRGWLDFVRAKELTIGDKIEFYREEKEQGEGVMYRVRKMEIETIQLEKQIERQADTIVYVAITTPAL</sequence>
<evidence type="ECO:0000256" key="5">
    <source>
        <dbReference type="ARBA" id="ARBA00023242"/>
    </source>
</evidence>
<evidence type="ECO:0000313" key="8">
    <source>
        <dbReference type="Proteomes" id="UP000593561"/>
    </source>
</evidence>
<accession>A0A7J8RKU8</accession>
<comment type="subcellular location">
    <subcellularLocation>
        <location evidence="1">Nucleus</location>
    </subcellularLocation>
</comment>
<evidence type="ECO:0000313" key="7">
    <source>
        <dbReference type="EMBL" id="MBA0614371.1"/>
    </source>
</evidence>
<keyword evidence="4" id="KW-0804">Transcription</keyword>
<dbReference type="EMBL" id="JABFAC010000005">
    <property type="protein sequence ID" value="MBA0614371.1"/>
    <property type="molecule type" value="Genomic_DNA"/>
</dbReference>
<proteinExistence type="predicted"/>
<name>A0A7J8RKU8_GOSDV</name>
<dbReference type="InterPro" id="IPR044800">
    <property type="entry name" value="LEC2-like"/>
</dbReference>
<gene>
    <name evidence="7" type="ORF">Godav_014676</name>
</gene>
<dbReference type="Pfam" id="PF02362">
    <property type="entry name" value="B3"/>
    <property type="match status" value="1"/>
</dbReference>
<dbReference type="GO" id="GO:0003700">
    <property type="term" value="F:DNA-binding transcription factor activity"/>
    <property type="evidence" value="ECO:0007669"/>
    <property type="project" value="InterPro"/>
</dbReference>
<evidence type="ECO:0000256" key="2">
    <source>
        <dbReference type="ARBA" id="ARBA00023015"/>
    </source>
</evidence>
<keyword evidence="3" id="KW-0238">DNA-binding</keyword>
<dbReference type="GO" id="GO:0003677">
    <property type="term" value="F:DNA binding"/>
    <property type="evidence" value="ECO:0007669"/>
    <property type="project" value="UniProtKB-KW"/>
</dbReference>